<dbReference type="PANTHER" id="PTHR10927:SF1">
    <property type="entry name" value="RIBOSOME MATURATION PROTEIN SBDS"/>
    <property type="match status" value="1"/>
</dbReference>
<dbReference type="NCBIfam" id="TIGR00291">
    <property type="entry name" value="RNA_SBDS"/>
    <property type="match status" value="1"/>
</dbReference>
<dbReference type="OrthoDB" id="10253092at2759"/>
<dbReference type="InterPro" id="IPR018978">
    <property type="entry name" value="SDO1/SBDS_central"/>
</dbReference>
<dbReference type="SUPFAM" id="SSF109728">
    <property type="entry name" value="Hypothetical protein AF0491, middle domain"/>
    <property type="match status" value="1"/>
</dbReference>
<evidence type="ECO:0000259" key="9">
    <source>
        <dbReference type="Pfam" id="PF01172"/>
    </source>
</evidence>
<dbReference type="InterPro" id="IPR002140">
    <property type="entry name" value="Sdo1/SBDS"/>
</dbReference>
<comment type="subcellular location">
    <subcellularLocation>
        <location evidence="2">Cytoplasm</location>
    </subcellularLocation>
    <subcellularLocation>
        <location evidence="1">Nucleus</location>
    </subcellularLocation>
</comment>
<keyword evidence="4" id="KW-0963">Cytoplasm</keyword>
<evidence type="ECO:0000256" key="6">
    <source>
        <dbReference type="ARBA" id="ARBA00023242"/>
    </source>
</evidence>
<dbReference type="Pfam" id="PF09377">
    <property type="entry name" value="SBDS_domain_II"/>
    <property type="match status" value="1"/>
</dbReference>
<evidence type="ECO:0000256" key="4">
    <source>
        <dbReference type="ARBA" id="ARBA00022490"/>
    </source>
</evidence>
<dbReference type="Pfam" id="PF01172">
    <property type="entry name" value="SBDS_N"/>
    <property type="match status" value="1"/>
</dbReference>
<comment type="subunit">
    <text evidence="7">Associates with the 60S ribosomal subunit.</text>
</comment>
<dbReference type="Gene3D" id="3.30.1250.10">
    <property type="entry name" value="Ribosome maturation protein SBDS, N-terminal domain"/>
    <property type="match status" value="1"/>
</dbReference>
<keyword evidence="6" id="KW-0539">Nucleus</keyword>
<dbReference type="InterPro" id="IPR019783">
    <property type="entry name" value="SDO1/SBDS_N"/>
</dbReference>
<accession>A0A9P4KDB4</accession>
<dbReference type="PANTHER" id="PTHR10927">
    <property type="entry name" value="RIBOSOME MATURATION PROTEIN SBDS"/>
    <property type="match status" value="1"/>
</dbReference>
<feature type="domain" description="Ribosome maturation protein SDO1/SBDS central" evidence="10">
    <location>
        <begin position="110"/>
        <end position="193"/>
    </location>
</feature>
<dbReference type="InterPro" id="IPR037188">
    <property type="entry name" value="Sdo1/SBDS_central_sf"/>
</dbReference>
<dbReference type="Gene3D" id="1.10.10.900">
    <property type="entry name" value="SBDS protein C-terminal domain, subdomain 1"/>
    <property type="match status" value="1"/>
</dbReference>
<comment type="similarity">
    <text evidence="3">Belongs to the SDO1/SBDS family.</text>
</comment>
<feature type="region of interest" description="Disordered" evidence="8">
    <location>
        <begin position="210"/>
        <end position="233"/>
    </location>
</feature>
<dbReference type="Pfam" id="PF20268">
    <property type="entry name" value="SBDS_C"/>
    <property type="match status" value="1"/>
</dbReference>
<dbReference type="AlphaFoldDB" id="A0A9P4KDB4"/>
<gene>
    <name evidence="12" type="ORF">CC78DRAFT_531609</name>
</gene>
<feature type="domain" description="Ribosome maturation protein SDO1/SBDS C-terminal" evidence="11">
    <location>
        <begin position="231"/>
        <end position="289"/>
    </location>
</feature>
<evidence type="ECO:0000256" key="5">
    <source>
        <dbReference type="ARBA" id="ARBA00022517"/>
    </source>
</evidence>
<evidence type="ECO:0000259" key="10">
    <source>
        <dbReference type="Pfam" id="PF09377"/>
    </source>
</evidence>
<name>A0A9P4KDB4_9PLEO</name>
<evidence type="ECO:0000313" key="13">
    <source>
        <dbReference type="Proteomes" id="UP000800093"/>
    </source>
</evidence>
<proteinExistence type="inferred from homology"/>
<dbReference type="Proteomes" id="UP000800093">
    <property type="component" value="Unassembled WGS sequence"/>
</dbReference>
<feature type="domain" description="Ribosome maturation protein SDO1/SBDS N-terminal" evidence="9">
    <location>
        <begin position="14"/>
        <end position="102"/>
    </location>
</feature>
<evidence type="ECO:0000256" key="2">
    <source>
        <dbReference type="ARBA" id="ARBA00004496"/>
    </source>
</evidence>
<dbReference type="GO" id="GO:0042256">
    <property type="term" value="P:cytosolic ribosome assembly"/>
    <property type="evidence" value="ECO:0007669"/>
    <property type="project" value="InterPro"/>
</dbReference>
<dbReference type="SUPFAM" id="SSF89895">
    <property type="entry name" value="FYSH domain"/>
    <property type="match status" value="1"/>
</dbReference>
<protein>
    <submittedName>
        <fullName evidence="12">Shwachman-Bodian-diamond syndrome protein</fullName>
    </submittedName>
</protein>
<dbReference type="GO" id="GO:0005634">
    <property type="term" value="C:nucleus"/>
    <property type="evidence" value="ECO:0007669"/>
    <property type="project" value="UniProtKB-SubCell"/>
</dbReference>
<dbReference type="GO" id="GO:0005737">
    <property type="term" value="C:cytoplasm"/>
    <property type="evidence" value="ECO:0007669"/>
    <property type="project" value="UniProtKB-SubCell"/>
</dbReference>
<keyword evidence="13" id="KW-1185">Reference proteome</keyword>
<evidence type="ECO:0000256" key="7">
    <source>
        <dbReference type="ARBA" id="ARBA00049708"/>
    </source>
</evidence>
<organism evidence="12 13">
    <name type="scientific">Lojkania enalia</name>
    <dbReference type="NCBI Taxonomy" id="147567"/>
    <lineage>
        <taxon>Eukaryota</taxon>
        <taxon>Fungi</taxon>
        <taxon>Dikarya</taxon>
        <taxon>Ascomycota</taxon>
        <taxon>Pezizomycotina</taxon>
        <taxon>Dothideomycetes</taxon>
        <taxon>Pleosporomycetidae</taxon>
        <taxon>Pleosporales</taxon>
        <taxon>Pleosporales incertae sedis</taxon>
        <taxon>Lojkania</taxon>
    </lineage>
</organism>
<evidence type="ECO:0000256" key="3">
    <source>
        <dbReference type="ARBA" id="ARBA00007433"/>
    </source>
</evidence>
<evidence type="ECO:0000256" key="8">
    <source>
        <dbReference type="SAM" id="MobiDB-lite"/>
    </source>
</evidence>
<reference evidence="13" key="1">
    <citation type="journal article" date="2020" name="Stud. Mycol.">
        <title>101 Dothideomycetes genomes: A test case for predicting lifestyles and emergence of pathogens.</title>
        <authorList>
            <person name="Haridas S."/>
            <person name="Albert R."/>
            <person name="Binder M."/>
            <person name="Bloem J."/>
            <person name="LaButti K."/>
            <person name="Salamov A."/>
            <person name="Andreopoulos B."/>
            <person name="Baker S."/>
            <person name="Barry K."/>
            <person name="Bills G."/>
            <person name="Bluhm B."/>
            <person name="Cannon C."/>
            <person name="Castanera R."/>
            <person name="Culley D."/>
            <person name="Daum C."/>
            <person name="Ezra D."/>
            <person name="Gonzalez J."/>
            <person name="Henrissat B."/>
            <person name="Kuo A."/>
            <person name="Liang C."/>
            <person name="Lipzen A."/>
            <person name="Lutzoni F."/>
            <person name="Magnuson J."/>
            <person name="Mondo S."/>
            <person name="Nolan M."/>
            <person name="Ohm R."/>
            <person name="Pangilinan J."/>
            <person name="Park H.-J."/>
            <person name="Ramirez L."/>
            <person name="Alfaro M."/>
            <person name="Sun H."/>
            <person name="Tritt A."/>
            <person name="Yoshinaga Y."/>
            <person name="Zwiers L.-H."/>
            <person name="Turgeon B."/>
            <person name="Goodwin S."/>
            <person name="Spatafora J."/>
            <person name="Crous P."/>
            <person name="Grigoriev I."/>
        </authorList>
    </citation>
    <scope>NUCLEOTIDE SEQUENCE [LARGE SCALE GENOMIC DNA]</scope>
    <source>
        <strain evidence="13">CBS 304.66</strain>
    </source>
</reference>
<evidence type="ECO:0000259" key="11">
    <source>
        <dbReference type="Pfam" id="PF20268"/>
    </source>
</evidence>
<keyword evidence="5" id="KW-0690">Ribosome biogenesis</keyword>
<comment type="caution">
    <text evidence="12">The sequence shown here is derived from an EMBL/GenBank/DDBJ whole genome shotgun (WGS) entry which is preliminary data.</text>
</comment>
<sequence length="296" mass="32915">MPINQPMNQIKLTNVSYVRMKKGKKRYEIACYKNKVLEWRQEIEKDLDNVVQIQDVFLNVSRGEVAPKADLEKSFGKGMSRKDIMIHILDKGDIQVGDEERKAQLDRTHNEVINIVASKLVNPKTKLPYTTNMIEKALETLAKSEGAGGSNVEANGETKQLPRWRGVMAGKDAKKQANIAMKALIAHQPIAVAKARMRLRVTCPTPMLKHSVKSAPKAQVSENANENEDKGPRTVKDTILGLMEEVESQEVVGDEWEAVGFVDPGAVRTLTDFIGGQLKGRGNLEVLDMAVVDEED</sequence>
<dbReference type="InterPro" id="IPR036786">
    <property type="entry name" value="Ribosome_mat_SBDS_N_sf"/>
</dbReference>
<dbReference type="Gene3D" id="3.30.70.240">
    <property type="match status" value="1"/>
</dbReference>
<dbReference type="InterPro" id="IPR039100">
    <property type="entry name" value="Sdo1/SBDS-like"/>
</dbReference>
<dbReference type="EMBL" id="ML986598">
    <property type="protein sequence ID" value="KAF2266495.1"/>
    <property type="molecule type" value="Genomic_DNA"/>
</dbReference>
<dbReference type="InterPro" id="IPR046928">
    <property type="entry name" value="SDO1/SBDS_C"/>
</dbReference>
<evidence type="ECO:0000313" key="12">
    <source>
        <dbReference type="EMBL" id="KAF2266495.1"/>
    </source>
</evidence>
<evidence type="ECO:0000256" key="1">
    <source>
        <dbReference type="ARBA" id="ARBA00004123"/>
    </source>
</evidence>